<proteinExistence type="predicted"/>
<dbReference type="AlphaFoldDB" id="A0A3L8E1B3"/>
<comment type="caution">
    <text evidence="2">The sequence shown here is derived from an EMBL/GenBank/DDBJ whole genome shotgun (WGS) entry which is preliminary data.</text>
</comment>
<dbReference type="Proteomes" id="UP000279307">
    <property type="component" value="Chromosome 2"/>
</dbReference>
<feature type="region of interest" description="Disordered" evidence="1">
    <location>
        <begin position="134"/>
        <end position="167"/>
    </location>
</feature>
<evidence type="ECO:0000313" key="3">
    <source>
        <dbReference type="Proteomes" id="UP000279307"/>
    </source>
</evidence>
<accession>A0A3L8E1B3</accession>
<gene>
    <name evidence="2" type="ORF">DMN91_001978</name>
</gene>
<name>A0A3L8E1B3_OOCBI</name>
<protein>
    <submittedName>
        <fullName evidence="2">Uncharacterized protein</fullName>
    </submittedName>
</protein>
<organism evidence="2 3">
    <name type="scientific">Ooceraea biroi</name>
    <name type="common">Clonal raider ant</name>
    <name type="synonym">Cerapachys biroi</name>
    <dbReference type="NCBI Taxonomy" id="2015173"/>
    <lineage>
        <taxon>Eukaryota</taxon>
        <taxon>Metazoa</taxon>
        <taxon>Ecdysozoa</taxon>
        <taxon>Arthropoda</taxon>
        <taxon>Hexapoda</taxon>
        <taxon>Insecta</taxon>
        <taxon>Pterygota</taxon>
        <taxon>Neoptera</taxon>
        <taxon>Endopterygota</taxon>
        <taxon>Hymenoptera</taxon>
        <taxon>Apocrita</taxon>
        <taxon>Aculeata</taxon>
        <taxon>Formicoidea</taxon>
        <taxon>Formicidae</taxon>
        <taxon>Dorylinae</taxon>
        <taxon>Ooceraea</taxon>
    </lineage>
</organism>
<evidence type="ECO:0000313" key="2">
    <source>
        <dbReference type="EMBL" id="RLU25818.1"/>
    </source>
</evidence>
<sequence length="167" mass="19441">MEKPTWTIVQFLTDNTVEAVPSGWIEHNKCYWPPFKYEQVIAAIRKNNMERNTCGPCYDIITFRNSTYDDYNMARLKTRKAECTSDLNLEPEGSTKRKRMKNQLYLSDDSDQCNSVPIKHKNMKVNKMVKKKTLDIVQDSSEDSENSEKSNNSLPKHPEMTGIILRK</sequence>
<evidence type="ECO:0000256" key="1">
    <source>
        <dbReference type="SAM" id="MobiDB-lite"/>
    </source>
</evidence>
<dbReference type="EMBL" id="QOIP01000002">
    <property type="protein sequence ID" value="RLU25818.1"/>
    <property type="molecule type" value="Genomic_DNA"/>
</dbReference>
<reference evidence="2 3" key="1">
    <citation type="journal article" date="2018" name="Genome Res.">
        <title>The genomic architecture and molecular evolution of ant odorant receptors.</title>
        <authorList>
            <person name="McKenzie S.K."/>
            <person name="Kronauer D.J.C."/>
        </authorList>
    </citation>
    <scope>NUCLEOTIDE SEQUENCE [LARGE SCALE GENOMIC DNA]</scope>
    <source>
        <strain evidence="2">Clonal line C1</strain>
    </source>
</reference>